<sequence>MNRPDRFQLSVDDYIAYRRDGYIIIRNLVSQEEIAEIWQHTVDLMSGITVIEGVEPPPGDASEEERAQHFLRVHMLHRKHELHERYLLHPRICDVLETLVGPDLLALQTMLFLKPSGREGQGYHQDSYYIPTYPDTLLGSWLAIDRADEDNGCVLVTPGSHYEPIYPDAGRLSQNHVIGSMHDLATIEGASSSVPEKNGLTPVAAKYESKEVPAVMDPGDVMFFHGHVLHRSLSNTTTDRSRRAFVSHYCNARSWVPWNHGMPFDGPSGNHLHILARGSTHIPYALPKFGTPCDALDPGSAQTGVQPWTGDIVEMEAKQVAKGIVVARD</sequence>
<dbReference type="Gene3D" id="2.60.120.620">
    <property type="entry name" value="q2cbj1_9rhob like domain"/>
    <property type="match status" value="1"/>
</dbReference>
<evidence type="ECO:0008006" key="2">
    <source>
        <dbReference type="Google" id="ProtNLM"/>
    </source>
</evidence>
<protein>
    <recommendedName>
        <fullName evidence="2">Fe2OG dioxygenase domain-containing protein</fullName>
    </recommendedName>
</protein>
<gene>
    <name evidence="1" type="ORF">METZ01_LOCUS161536</name>
</gene>
<dbReference type="PANTHER" id="PTHR20883">
    <property type="entry name" value="PHYTANOYL-COA DIOXYGENASE DOMAIN CONTAINING 1"/>
    <property type="match status" value="1"/>
</dbReference>
<reference evidence="1" key="1">
    <citation type="submission" date="2018-05" db="EMBL/GenBank/DDBJ databases">
        <authorList>
            <person name="Lanie J.A."/>
            <person name="Ng W.-L."/>
            <person name="Kazmierczak K.M."/>
            <person name="Andrzejewski T.M."/>
            <person name="Davidsen T.M."/>
            <person name="Wayne K.J."/>
            <person name="Tettelin H."/>
            <person name="Glass J.I."/>
            <person name="Rusch D."/>
            <person name="Podicherti R."/>
            <person name="Tsui H.-C.T."/>
            <person name="Winkler M.E."/>
        </authorList>
    </citation>
    <scope>NUCLEOTIDE SEQUENCE</scope>
</reference>
<dbReference type="AlphaFoldDB" id="A0A382B5Y5"/>
<evidence type="ECO:0000313" key="1">
    <source>
        <dbReference type="EMBL" id="SVB08682.1"/>
    </source>
</evidence>
<organism evidence="1">
    <name type="scientific">marine metagenome</name>
    <dbReference type="NCBI Taxonomy" id="408172"/>
    <lineage>
        <taxon>unclassified sequences</taxon>
        <taxon>metagenomes</taxon>
        <taxon>ecological metagenomes</taxon>
    </lineage>
</organism>
<name>A0A382B5Y5_9ZZZZ</name>
<dbReference type="InterPro" id="IPR008775">
    <property type="entry name" value="Phytyl_CoA_dOase-like"/>
</dbReference>
<dbReference type="SUPFAM" id="SSF51197">
    <property type="entry name" value="Clavaminate synthase-like"/>
    <property type="match status" value="1"/>
</dbReference>
<dbReference type="GO" id="GO:0046872">
    <property type="term" value="F:metal ion binding"/>
    <property type="evidence" value="ECO:0007669"/>
    <property type="project" value="UniProtKB-ARBA"/>
</dbReference>
<dbReference type="GO" id="GO:0016491">
    <property type="term" value="F:oxidoreductase activity"/>
    <property type="evidence" value="ECO:0007669"/>
    <property type="project" value="UniProtKB-ARBA"/>
</dbReference>
<accession>A0A382B5Y5</accession>
<proteinExistence type="predicted"/>
<dbReference type="Pfam" id="PF05721">
    <property type="entry name" value="PhyH"/>
    <property type="match status" value="1"/>
</dbReference>
<dbReference type="EMBL" id="UINC01028170">
    <property type="protein sequence ID" value="SVB08682.1"/>
    <property type="molecule type" value="Genomic_DNA"/>
</dbReference>
<dbReference type="PANTHER" id="PTHR20883:SF48">
    <property type="entry name" value="ECTOINE DIOXYGENASE"/>
    <property type="match status" value="1"/>
</dbReference>